<dbReference type="Proteomes" id="UP000321389">
    <property type="component" value="Chromosome"/>
</dbReference>
<organism evidence="2 3">
    <name type="scientific">Nitratireductor mangrovi</name>
    <dbReference type="NCBI Taxonomy" id="2599600"/>
    <lineage>
        <taxon>Bacteria</taxon>
        <taxon>Pseudomonadati</taxon>
        <taxon>Pseudomonadota</taxon>
        <taxon>Alphaproteobacteria</taxon>
        <taxon>Hyphomicrobiales</taxon>
        <taxon>Phyllobacteriaceae</taxon>
        <taxon>Nitratireductor</taxon>
    </lineage>
</organism>
<name>A0A5B8KUC1_9HYPH</name>
<reference evidence="2" key="1">
    <citation type="submission" date="2020-04" db="EMBL/GenBank/DDBJ databases">
        <title>Nitratireductor sp. nov. isolated from mangrove soil.</title>
        <authorList>
            <person name="Ye Y."/>
        </authorList>
    </citation>
    <scope>NUCLEOTIDE SEQUENCE</scope>
    <source>
        <strain evidence="2">SY7</strain>
    </source>
</reference>
<protein>
    <submittedName>
        <fullName evidence="2">Uncharacterized protein</fullName>
    </submittedName>
</protein>
<dbReference type="EMBL" id="CP042301">
    <property type="protein sequence ID" value="QDY99160.1"/>
    <property type="molecule type" value="Genomic_DNA"/>
</dbReference>
<keyword evidence="3" id="KW-1185">Reference proteome</keyword>
<dbReference type="AlphaFoldDB" id="A0A5B8KUC1"/>
<gene>
    <name evidence="2" type="ORF">FQ775_01555</name>
</gene>
<evidence type="ECO:0000256" key="1">
    <source>
        <dbReference type="SAM" id="MobiDB-lite"/>
    </source>
</evidence>
<proteinExistence type="predicted"/>
<sequence>MTAAGEMRSRTIHVSVREGRLVVDRVLLTLAIPAGYIPAVREVILTSESLGLGGFGHLLQAVDSVAEPFLDAVTVQETPDRGIRIDGGEIHAWMLAPTAIDLLVDQARRSGTSTISLTGIREPRELEVMQGLATRYGARISVDVDAHKGGITLTARNTSPPRSLEDWDPLLFRAMRDRFPVEETTWRALYTLSNRALAPDSVLSRRHAGPVILLEDGTIVGRQPADDDFDPEMLKSVGERRSG</sequence>
<feature type="region of interest" description="Disordered" evidence="1">
    <location>
        <begin position="223"/>
        <end position="243"/>
    </location>
</feature>
<accession>A0A5B8KUC1</accession>
<evidence type="ECO:0000313" key="3">
    <source>
        <dbReference type="Proteomes" id="UP000321389"/>
    </source>
</evidence>
<dbReference type="KEGG" id="niy:FQ775_01555"/>
<dbReference type="OrthoDB" id="7852436at2"/>
<evidence type="ECO:0000313" key="2">
    <source>
        <dbReference type="EMBL" id="QDY99160.1"/>
    </source>
</evidence>
<dbReference type="RefSeq" id="WP_146297810.1">
    <property type="nucleotide sequence ID" value="NZ_CP042301.2"/>
</dbReference>